<feature type="active site" description="Proton donor/acceptor" evidence="1">
    <location>
        <position position="70"/>
    </location>
</feature>
<protein>
    <recommendedName>
        <fullName evidence="1 2">Glutamate racemase</fullName>
        <ecNumber evidence="1 2">5.1.1.3</ecNumber>
    </recommendedName>
</protein>
<evidence type="ECO:0000256" key="1">
    <source>
        <dbReference type="HAMAP-Rule" id="MF_00258"/>
    </source>
</evidence>
<evidence type="ECO:0000313" key="3">
    <source>
        <dbReference type="EMBL" id="MBU5437281.1"/>
    </source>
</evidence>
<evidence type="ECO:0000313" key="4">
    <source>
        <dbReference type="Proteomes" id="UP000749471"/>
    </source>
</evidence>
<dbReference type="PANTHER" id="PTHR21198">
    <property type="entry name" value="GLUTAMATE RACEMASE"/>
    <property type="match status" value="1"/>
</dbReference>
<comment type="function">
    <text evidence="1">Provides the (R)-glutamate required for cell wall biosynthesis.</text>
</comment>
<feature type="active site" description="Proton donor/acceptor" evidence="1">
    <location>
        <position position="182"/>
    </location>
</feature>
<comment type="caution">
    <text evidence="3">The sequence shown here is derived from an EMBL/GenBank/DDBJ whole genome shotgun (WGS) entry which is preliminary data.</text>
</comment>
<dbReference type="RefSeq" id="WP_216517242.1">
    <property type="nucleotide sequence ID" value="NZ_JAHLPM010000003.1"/>
</dbReference>
<keyword evidence="1 3" id="KW-0413">Isomerase</keyword>
<dbReference type="GO" id="GO:0008881">
    <property type="term" value="F:glutamate racemase activity"/>
    <property type="evidence" value="ECO:0007669"/>
    <property type="project" value="UniProtKB-EC"/>
</dbReference>
<dbReference type="PANTHER" id="PTHR21198:SF3">
    <property type="entry name" value="GLUTAMATE RACEMASE"/>
    <property type="match status" value="1"/>
</dbReference>
<dbReference type="NCBIfam" id="TIGR00067">
    <property type="entry name" value="glut_race"/>
    <property type="match status" value="1"/>
</dbReference>
<keyword evidence="1" id="KW-0573">Peptidoglycan synthesis</keyword>
<dbReference type="PROSITE" id="PS00923">
    <property type="entry name" value="ASP_GLU_RACEMASE_1"/>
    <property type="match status" value="1"/>
</dbReference>
<dbReference type="InterPro" id="IPR004391">
    <property type="entry name" value="Glu_race"/>
</dbReference>
<dbReference type="InterPro" id="IPR015942">
    <property type="entry name" value="Asp/Glu/hydantoin_racemase"/>
</dbReference>
<feature type="binding site" evidence="1">
    <location>
        <begin position="71"/>
        <end position="72"/>
    </location>
    <ligand>
        <name>substrate</name>
    </ligand>
</feature>
<dbReference type="EMBL" id="JAHLPM010000003">
    <property type="protein sequence ID" value="MBU5437281.1"/>
    <property type="molecule type" value="Genomic_DNA"/>
</dbReference>
<comment type="pathway">
    <text evidence="1">Cell wall biogenesis; peptidoglycan biosynthesis.</text>
</comment>
<dbReference type="HAMAP" id="MF_00258">
    <property type="entry name" value="Glu_racemase"/>
    <property type="match status" value="1"/>
</dbReference>
<dbReference type="EC" id="5.1.1.3" evidence="1 2"/>
<organism evidence="3 4">
    <name type="scientific">Tissierella simiarum</name>
    <dbReference type="NCBI Taxonomy" id="2841534"/>
    <lineage>
        <taxon>Bacteria</taxon>
        <taxon>Bacillati</taxon>
        <taxon>Bacillota</taxon>
        <taxon>Tissierellia</taxon>
        <taxon>Tissierellales</taxon>
        <taxon>Tissierellaceae</taxon>
        <taxon>Tissierella</taxon>
    </lineage>
</organism>
<dbReference type="Pfam" id="PF01177">
    <property type="entry name" value="Asp_Glu_race"/>
    <property type="match status" value="1"/>
</dbReference>
<keyword evidence="1" id="KW-0961">Cell wall biogenesis/degradation</keyword>
<proteinExistence type="inferred from homology"/>
<comment type="similarity">
    <text evidence="1">Belongs to the aspartate/glutamate racemases family.</text>
</comment>
<dbReference type="Proteomes" id="UP000749471">
    <property type="component" value="Unassembled WGS sequence"/>
</dbReference>
<feature type="binding site" evidence="1">
    <location>
        <begin position="39"/>
        <end position="40"/>
    </location>
    <ligand>
        <name>substrate</name>
    </ligand>
</feature>
<feature type="binding site" evidence="1">
    <location>
        <begin position="7"/>
        <end position="8"/>
    </location>
    <ligand>
        <name>substrate</name>
    </ligand>
</feature>
<accession>A0ABS6E2Y7</accession>
<feature type="binding site" evidence="1">
    <location>
        <begin position="183"/>
        <end position="184"/>
    </location>
    <ligand>
        <name>substrate</name>
    </ligand>
</feature>
<gene>
    <name evidence="1 3" type="primary">murI</name>
    <name evidence="3" type="ORF">KQI42_04625</name>
</gene>
<reference evidence="3 4" key="1">
    <citation type="submission" date="2021-06" db="EMBL/GenBank/DDBJ databases">
        <authorList>
            <person name="Sun Q."/>
            <person name="Li D."/>
        </authorList>
    </citation>
    <scope>NUCLEOTIDE SEQUENCE [LARGE SCALE GENOMIC DNA]</scope>
    <source>
        <strain evidence="3 4">MSJ-40</strain>
    </source>
</reference>
<name>A0ABS6E2Y7_9FIRM</name>
<comment type="catalytic activity">
    <reaction evidence="1">
        <text>L-glutamate = D-glutamate</text>
        <dbReference type="Rhea" id="RHEA:12813"/>
        <dbReference type="ChEBI" id="CHEBI:29985"/>
        <dbReference type="ChEBI" id="CHEBI:29986"/>
        <dbReference type="EC" id="5.1.1.3"/>
    </reaction>
</comment>
<evidence type="ECO:0000256" key="2">
    <source>
        <dbReference type="NCBIfam" id="TIGR00067"/>
    </source>
</evidence>
<dbReference type="InterPro" id="IPR018187">
    <property type="entry name" value="Asp/Glu_racemase_AS_1"/>
</dbReference>
<keyword evidence="1" id="KW-0133">Cell shape</keyword>
<sequence length="260" mass="29613">MQIGFFDSGIGGITVLHDTLKILPYEDYIYYADTLNVPYGSKSKDEVKKYIFDAAEFIVQKGVKALVIACNTATSVAIEDLRIKYSIPIIGMEPAVKPAVEKNENINKRVLVTATALTLKEEKLRNLITKLDNEHIVDLLPLPELVGFAEKFDFSEETVLPYLKEQLLEYDLNKYETIVLGCTHFSFYKDMFRKLLPSNVDIIDGNMGTVKNLKRTLEEIASLNEGSGKITFYNSGIEVQDENKLRKYSELFKRLDEINY</sequence>
<keyword evidence="4" id="KW-1185">Reference proteome</keyword>